<evidence type="ECO:0000313" key="2">
    <source>
        <dbReference type="Proteomes" id="UP001500736"/>
    </source>
</evidence>
<keyword evidence="2" id="KW-1185">Reference proteome</keyword>
<dbReference type="InterPro" id="IPR011652">
    <property type="entry name" value="MORN_2"/>
</dbReference>
<comment type="caution">
    <text evidence="1">The sequence shown here is derived from an EMBL/GenBank/DDBJ whole genome shotgun (WGS) entry which is preliminary data.</text>
</comment>
<dbReference type="RefSeq" id="WP_425545562.1">
    <property type="nucleotide sequence ID" value="NZ_BAAAGF010000005.1"/>
</dbReference>
<protein>
    <recommendedName>
        <fullName evidence="3">MORN repeat protein</fullName>
    </recommendedName>
</protein>
<proteinExistence type="predicted"/>
<evidence type="ECO:0000313" key="1">
    <source>
        <dbReference type="EMBL" id="GAA0749724.1"/>
    </source>
</evidence>
<accession>A0ABN1JYZ9</accession>
<dbReference type="Proteomes" id="UP001500736">
    <property type="component" value="Unassembled WGS sequence"/>
</dbReference>
<name>A0ABN1JYZ9_9FLAO</name>
<organism evidence="1 2">
    <name type="scientific">Gaetbulibacter jejuensis</name>
    <dbReference type="NCBI Taxonomy" id="584607"/>
    <lineage>
        <taxon>Bacteria</taxon>
        <taxon>Pseudomonadati</taxon>
        <taxon>Bacteroidota</taxon>
        <taxon>Flavobacteriia</taxon>
        <taxon>Flavobacteriales</taxon>
        <taxon>Flavobacteriaceae</taxon>
        <taxon>Gaetbulibacter</taxon>
    </lineage>
</organism>
<evidence type="ECO:0008006" key="3">
    <source>
        <dbReference type="Google" id="ProtNLM"/>
    </source>
</evidence>
<sequence>MLIFYCFLSCENEHKVEYYNDGKIKKEYYLRDGKLNDIYKEYYPNGKLKQIHYYRDNVKVDSSITYYKSPDERIKGIIYWKTNGVDSLAKRVIFNINGDKLNEGSILHLGMDKFVPVGNWRYFDAQGRLKSTREYKNIDGKSYLNQVWSFNTEGDTLYYPTTYFEIIKAQDTFALNYPFRAAAILGLPIFKERKSEIYVVLPKSGFNFNSDFSNEKEIELDTFYNLTKDIVNQRWFPKDEFRFTVAFGKKIKKTGDYTVRGYIVEYFEQDSDSMGVIREENIKYFEIPIYVKDTIIK</sequence>
<dbReference type="EMBL" id="BAAAGF010000005">
    <property type="protein sequence ID" value="GAA0749724.1"/>
    <property type="molecule type" value="Genomic_DNA"/>
</dbReference>
<dbReference type="Gene3D" id="3.90.930.1">
    <property type="match status" value="1"/>
</dbReference>
<gene>
    <name evidence="1" type="ORF">GCM10009431_29660</name>
</gene>
<dbReference type="Pfam" id="PF07661">
    <property type="entry name" value="MORN_2"/>
    <property type="match status" value="2"/>
</dbReference>
<dbReference type="SUPFAM" id="SSF82185">
    <property type="entry name" value="Histone H3 K4-specific methyltransferase SET7/9 N-terminal domain"/>
    <property type="match status" value="1"/>
</dbReference>
<reference evidence="1 2" key="1">
    <citation type="journal article" date="2019" name="Int. J. Syst. Evol. Microbiol.">
        <title>The Global Catalogue of Microorganisms (GCM) 10K type strain sequencing project: providing services to taxonomists for standard genome sequencing and annotation.</title>
        <authorList>
            <consortium name="The Broad Institute Genomics Platform"/>
            <consortium name="The Broad Institute Genome Sequencing Center for Infectious Disease"/>
            <person name="Wu L."/>
            <person name="Ma J."/>
        </authorList>
    </citation>
    <scope>NUCLEOTIDE SEQUENCE [LARGE SCALE GENOMIC DNA]</scope>
    <source>
        <strain evidence="1 2">JCM 15976</strain>
    </source>
</reference>